<sequence length="61" mass="6593">MTEPAKENVLSATNIAKELGVSDTKVKKAIKDLGIEPASKRGVCCFYARDEIGRIKEKIGA</sequence>
<evidence type="ECO:0000313" key="1">
    <source>
        <dbReference type="EMBL" id="GAB0057534.1"/>
    </source>
</evidence>
<protein>
    <recommendedName>
        <fullName evidence="3">Helix-turn-helix type 11 domain-containing protein</fullName>
    </recommendedName>
</protein>
<dbReference type="Gene3D" id="1.10.10.10">
    <property type="entry name" value="Winged helix-like DNA-binding domain superfamily/Winged helix DNA-binding domain"/>
    <property type="match status" value="1"/>
</dbReference>
<evidence type="ECO:0008006" key="3">
    <source>
        <dbReference type="Google" id="ProtNLM"/>
    </source>
</evidence>
<name>A0ABQ0C9G6_9PROT</name>
<dbReference type="InterPro" id="IPR036388">
    <property type="entry name" value="WH-like_DNA-bd_sf"/>
</dbReference>
<comment type="caution">
    <text evidence="1">The sequence shown here is derived from an EMBL/GenBank/DDBJ whole genome shotgun (WGS) entry which is preliminary data.</text>
</comment>
<reference evidence="1 2" key="2">
    <citation type="submission" date="2024-09" db="EMBL/GenBank/DDBJ databases">
        <title>Draft genome sequence of Candidatus Magnetaquicoccaceae bacterium FCR-1.</title>
        <authorList>
            <person name="Shimoshige H."/>
            <person name="Shimamura S."/>
            <person name="Taoka A."/>
            <person name="Kobayashi H."/>
            <person name="Maekawa T."/>
        </authorList>
    </citation>
    <scope>NUCLEOTIDE SEQUENCE [LARGE SCALE GENOMIC DNA]</scope>
    <source>
        <strain evidence="1 2">FCR-1</strain>
    </source>
</reference>
<keyword evidence="2" id="KW-1185">Reference proteome</keyword>
<dbReference type="RefSeq" id="WP_420905230.1">
    <property type="nucleotide sequence ID" value="NZ_BAAFGK010000004.1"/>
</dbReference>
<evidence type="ECO:0000313" key="2">
    <source>
        <dbReference type="Proteomes" id="UP001628193"/>
    </source>
</evidence>
<organism evidence="1 2">
    <name type="scientific">Candidatus Magnetaquiglobus chichijimensis</name>
    <dbReference type="NCBI Taxonomy" id="3141448"/>
    <lineage>
        <taxon>Bacteria</taxon>
        <taxon>Pseudomonadati</taxon>
        <taxon>Pseudomonadota</taxon>
        <taxon>Magnetococcia</taxon>
        <taxon>Magnetococcales</taxon>
        <taxon>Candidatus Magnetaquicoccaceae</taxon>
        <taxon>Candidatus Magnetaquiglobus</taxon>
    </lineage>
</organism>
<dbReference type="Proteomes" id="UP001628193">
    <property type="component" value="Unassembled WGS sequence"/>
</dbReference>
<gene>
    <name evidence="1" type="ORF">SIID45300_01864</name>
</gene>
<accession>A0ABQ0C9G6</accession>
<proteinExistence type="predicted"/>
<reference evidence="1 2" key="1">
    <citation type="submission" date="2024-05" db="EMBL/GenBank/DDBJ databases">
        <authorList>
            <consortium name="Candidatus Magnetaquicoccaceae bacterium FCR-1 genome sequencing consortium"/>
            <person name="Shimoshige H."/>
            <person name="Shimamura S."/>
            <person name="Taoka A."/>
            <person name="Kobayashi H."/>
            <person name="Maekawa T."/>
        </authorList>
    </citation>
    <scope>NUCLEOTIDE SEQUENCE [LARGE SCALE GENOMIC DNA]</scope>
    <source>
        <strain evidence="1 2">FCR-1</strain>
    </source>
</reference>
<dbReference type="EMBL" id="BAAFGK010000004">
    <property type="protein sequence ID" value="GAB0057534.1"/>
    <property type="molecule type" value="Genomic_DNA"/>
</dbReference>